<dbReference type="PANTHER" id="PTHR43666">
    <property type="entry name" value="TLDD PROTEIN"/>
    <property type="match status" value="1"/>
</dbReference>
<protein>
    <submittedName>
        <fullName evidence="2">TldE/PmbA family protein</fullName>
    </submittedName>
</protein>
<organism evidence="2 3">
    <name type="scientific">Ramlibacter albus</name>
    <dbReference type="NCBI Taxonomy" id="2079448"/>
    <lineage>
        <taxon>Bacteria</taxon>
        <taxon>Pseudomonadati</taxon>
        <taxon>Pseudomonadota</taxon>
        <taxon>Betaproteobacteria</taxon>
        <taxon>Burkholderiales</taxon>
        <taxon>Comamonadaceae</taxon>
        <taxon>Ramlibacter</taxon>
    </lineage>
</organism>
<dbReference type="InterPro" id="IPR036059">
    <property type="entry name" value="TldD/PmbA_sf"/>
</dbReference>
<comment type="caution">
    <text evidence="2">The sequence shown here is derived from an EMBL/GenBank/DDBJ whole genome shotgun (WGS) entry which is preliminary data.</text>
</comment>
<dbReference type="Proteomes" id="UP000596827">
    <property type="component" value="Unassembled WGS sequence"/>
</dbReference>
<name>A0A923M884_9BURK</name>
<evidence type="ECO:0000259" key="1">
    <source>
        <dbReference type="Pfam" id="PF19289"/>
    </source>
</evidence>
<dbReference type="AlphaFoldDB" id="A0A923M884"/>
<feature type="domain" description="Metalloprotease TldD/E C-terminal" evidence="1">
    <location>
        <begin position="216"/>
        <end position="439"/>
    </location>
</feature>
<dbReference type="RefSeq" id="WP_187082574.1">
    <property type="nucleotide sequence ID" value="NZ_JACORU010000006.1"/>
</dbReference>
<dbReference type="GO" id="GO:0008237">
    <property type="term" value="F:metallopeptidase activity"/>
    <property type="evidence" value="ECO:0007669"/>
    <property type="project" value="InterPro"/>
</dbReference>
<dbReference type="InterPro" id="IPR045569">
    <property type="entry name" value="Metalloprtase-TldD/E_C"/>
</dbReference>
<dbReference type="PANTHER" id="PTHR43666:SF1">
    <property type="entry name" value="CONSERVED PROTEIN"/>
    <property type="match status" value="1"/>
</dbReference>
<keyword evidence="3" id="KW-1185">Reference proteome</keyword>
<evidence type="ECO:0000313" key="3">
    <source>
        <dbReference type="Proteomes" id="UP000596827"/>
    </source>
</evidence>
<dbReference type="Pfam" id="PF19289">
    <property type="entry name" value="PmbA_TldD_3rd"/>
    <property type="match status" value="1"/>
</dbReference>
<evidence type="ECO:0000313" key="2">
    <source>
        <dbReference type="EMBL" id="MBC5766092.1"/>
    </source>
</evidence>
<dbReference type="SUPFAM" id="SSF111283">
    <property type="entry name" value="Putative modulator of DNA gyrase, PmbA/TldD"/>
    <property type="match status" value="1"/>
</dbReference>
<sequence>MRAEDFDKLAAAVCQPPAGTDLVSLAYSAESTEFIRFNHAQVRQAMHVDQHYATLGVVAGTRRATSTVSLSGHFEDDARRLREECTVLARDLPFVPEDPHLLLPDKVESTHHTASGTLPSQREVVDAVARHAGAADLVGLYAGGPVTRAYADSRGQRNWHRVESFHFDWSLYLREDQAVKTPYAGTVWEEPAFASRVEQARERLVLLERPRKTLPPGEYRAFFTPGATADLLGILGWGGFSQRALRTGVSTLQKLHKGEALFSPQLTLTEAVADGVAPRFQMDGFVKPASVPLVAEGRAAGTLVSARSSREYGVAANGANAMEAPESLDVAPGKLPIADALKALDTGVYVSNVHYLNYSDRASCRITGMTRFACFWVEKGELVAPINVMRFDDSLLRMFGEGLIALTDQAELSPDPRTWGSRQLRGVTAPGALVDGFRLTL</sequence>
<reference evidence="2" key="1">
    <citation type="submission" date="2020-08" db="EMBL/GenBank/DDBJ databases">
        <title>Ramlibacter sp. GTP1 16S ribosomal RNA gene genome sequencing and assembly.</title>
        <authorList>
            <person name="Kang M."/>
        </authorList>
    </citation>
    <scope>NUCLEOTIDE SEQUENCE</scope>
    <source>
        <strain evidence="2">GTP1</strain>
    </source>
</reference>
<gene>
    <name evidence="2" type="ORF">H8R02_16615</name>
</gene>
<accession>A0A923M884</accession>
<proteinExistence type="predicted"/>
<dbReference type="GO" id="GO:0006508">
    <property type="term" value="P:proteolysis"/>
    <property type="evidence" value="ECO:0007669"/>
    <property type="project" value="InterPro"/>
</dbReference>
<dbReference type="EMBL" id="JACORU010000006">
    <property type="protein sequence ID" value="MBC5766092.1"/>
    <property type="molecule type" value="Genomic_DNA"/>
</dbReference>